<organism evidence="1 2">
    <name type="scientific">Cylicostephanus goldi</name>
    <name type="common">Nematode worm</name>
    <dbReference type="NCBI Taxonomy" id="71465"/>
    <lineage>
        <taxon>Eukaryota</taxon>
        <taxon>Metazoa</taxon>
        <taxon>Ecdysozoa</taxon>
        <taxon>Nematoda</taxon>
        <taxon>Chromadorea</taxon>
        <taxon>Rhabditida</taxon>
        <taxon>Rhabditina</taxon>
        <taxon>Rhabditomorpha</taxon>
        <taxon>Strongyloidea</taxon>
        <taxon>Strongylidae</taxon>
        <taxon>Cylicostephanus</taxon>
    </lineage>
</organism>
<name>A0A3P6RQ31_CYLGO</name>
<protein>
    <submittedName>
        <fullName evidence="1">Uncharacterized protein</fullName>
    </submittedName>
</protein>
<keyword evidence="2" id="KW-1185">Reference proteome</keyword>
<dbReference type="Proteomes" id="UP000271889">
    <property type="component" value="Unassembled WGS sequence"/>
</dbReference>
<proteinExistence type="predicted"/>
<evidence type="ECO:0000313" key="1">
    <source>
        <dbReference type="EMBL" id="VDK56095.1"/>
    </source>
</evidence>
<sequence>MEQKQERQCELEWICTPPTNVDVCGNPRLVEIPLRFSVKTAALASQKTKGQPCQKNHNVIVVGNSEMGKLFSPGTFFSIEANDKHRTQIVIKVDVFIEKEKGVGSYLDFIASSK</sequence>
<evidence type="ECO:0000313" key="2">
    <source>
        <dbReference type="Proteomes" id="UP000271889"/>
    </source>
</evidence>
<dbReference type="OrthoDB" id="39497at2759"/>
<dbReference type="AlphaFoldDB" id="A0A3P6RQ31"/>
<accession>A0A3P6RQ31</accession>
<reference evidence="1 2" key="1">
    <citation type="submission" date="2018-11" db="EMBL/GenBank/DDBJ databases">
        <authorList>
            <consortium name="Pathogen Informatics"/>
        </authorList>
    </citation>
    <scope>NUCLEOTIDE SEQUENCE [LARGE SCALE GENOMIC DNA]</scope>
</reference>
<dbReference type="EMBL" id="UYRV01008934">
    <property type="protein sequence ID" value="VDK56095.1"/>
    <property type="molecule type" value="Genomic_DNA"/>
</dbReference>
<gene>
    <name evidence="1" type="ORF">CGOC_LOCUS3531</name>
</gene>